<dbReference type="EMBL" id="JAVFWL010000002">
    <property type="protein sequence ID" value="KAK6732696.1"/>
    <property type="molecule type" value="Genomic_DNA"/>
</dbReference>
<reference evidence="2 3" key="1">
    <citation type="submission" date="2023-08" db="EMBL/GenBank/DDBJ databases">
        <title>A Necator americanus chromosomal reference genome.</title>
        <authorList>
            <person name="Ilik V."/>
            <person name="Petrzelkova K.J."/>
            <person name="Pardy F."/>
            <person name="Fuh T."/>
            <person name="Niatou-Singa F.S."/>
            <person name="Gouil Q."/>
            <person name="Baker L."/>
            <person name="Ritchie M.E."/>
            <person name="Jex A.R."/>
            <person name="Gazzola D."/>
            <person name="Li H."/>
            <person name="Toshio Fujiwara R."/>
            <person name="Zhan B."/>
            <person name="Aroian R.V."/>
            <person name="Pafco B."/>
            <person name="Schwarz E.M."/>
        </authorList>
    </citation>
    <scope>NUCLEOTIDE SEQUENCE [LARGE SCALE GENOMIC DNA]</scope>
    <source>
        <strain evidence="2 3">Aroian</strain>
        <tissue evidence="2">Whole animal</tissue>
    </source>
</reference>
<proteinExistence type="predicted"/>
<evidence type="ECO:0000256" key="1">
    <source>
        <dbReference type="SAM" id="MobiDB-lite"/>
    </source>
</evidence>
<dbReference type="Proteomes" id="UP001303046">
    <property type="component" value="Unassembled WGS sequence"/>
</dbReference>
<keyword evidence="3" id="KW-1185">Reference proteome</keyword>
<name>A0ABR1C2B6_NECAM</name>
<evidence type="ECO:0000313" key="2">
    <source>
        <dbReference type="EMBL" id="KAK6732696.1"/>
    </source>
</evidence>
<accession>A0ABR1C2B6</accession>
<evidence type="ECO:0000313" key="3">
    <source>
        <dbReference type="Proteomes" id="UP001303046"/>
    </source>
</evidence>
<comment type="caution">
    <text evidence="2">The sequence shown here is derived from an EMBL/GenBank/DDBJ whole genome shotgun (WGS) entry which is preliminary data.</text>
</comment>
<feature type="region of interest" description="Disordered" evidence="1">
    <location>
        <begin position="64"/>
        <end position="86"/>
    </location>
</feature>
<protein>
    <submittedName>
        <fullName evidence="2">Uncharacterized protein</fullName>
    </submittedName>
</protein>
<gene>
    <name evidence="2" type="primary">Necator_chrII.g4622</name>
    <name evidence="2" type="ORF">RB195_016830</name>
</gene>
<organism evidence="2 3">
    <name type="scientific">Necator americanus</name>
    <name type="common">Human hookworm</name>
    <dbReference type="NCBI Taxonomy" id="51031"/>
    <lineage>
        <taxon>Eukaryota</taxon>
        <taxon>Metazoa</taxon>
        <taxon>Ecdysozoa</taxon>
        <taxon>Nematoda</taxon>
        <taxon>Chromadorea</taxon>
        <taxon>Rhabditida</taxon>
        <taxon>Rhabditina</taxon>
        <taxon>Rhabditomorpha</taxon>
        <taxon>Strongyloidea</taxon>
        <taxon>Ancylostomatidae</taxon>
        <taxon>Bunostominae</taxon>
        <taxon>Necator</taxon>
    </lineage>
</organism>
<sequence length="86" mass="10163">MNTPSEIGTTSDSWGDVFKKETRLQQNMELLKANNDRMTNYDYHGLPVNRNFNNNPLRGCIERDRREKKSQFQEPSPLFDSKRRLS</sequence>